<dbReference type="InterPro" id="IPR050767">
    <property type="entry name" value="Sel1_AlgK"/>
</dbReference>
<dbReference type="SUPFAM" id="SSF81901">
    <property type="entry name" value="HCP-like"/>
    <property type="match status" value="1"/>
</dbReference>
<dbReference type="AlphaFoldDB" id="A0A7S6VUC3"/>
<dbReference type="Gene3D" id="1.25.40.10">
    <property type="entry name" value="Tetratricopeptide repeat domain"/>
    <property type="match status" value="2"/>
</dbReference>
<sequence length="449" mass="51127">MNFFKQHCKALTISIALILSSVSTFAKNPLVTQAKELQTGSEKVGIDHQKAIVLLKKASDEGDAEAMYLLAQYYQKMDLNPYLFESNRQYKKLAFNAARLGDYTAMYEIFFEYYSDKLNNGVSDLEQQIKILKPIVKNDAQISADAMIMMAFIASNEYSDQACKWSYSAFKAGSKLDNFGFESSICSSQDLVKLKAPSREQITAEVRNVLNQKLSKLKQQSDQGRILAKLEILDDKQLYDVSDIFTDKDLVEIQKQVQKFYEKQAKQGHADAYIHLAKQEVENDKRQKWLLKAIDLNSTVAMNQLALQWMFLEDDPKLVQKAEKLLERSVALGDVNGMNQLAIWKYRQLTGESDQQKLFQESINLFKRAAEKGQLQAMDSLAVIEDEPENYQWAVKAYENGSDNIDVLELAQVAFEKGLGISKNVEKAKEIKQLVAIKKKIDNIQFPPN</sequence>
<accession>A0A7S6VUC3</accession>
<dbReference type="PANTHER" id="PTHR11102:SF160">
    <property type="entry name" value="ERAD-ASSOCIATED E3 UBIQUITIN-PROTEIN LIGASE COMPONENT HRD3"/>
    <property type="match status" value="1"/>
</dbReference>
<name>A0A7S6VUC3_9GAMM</name>
<feature type="chain" id="PRO_5032338451" evidence="1">
    <location>
        <begin position="27"/>
        <end position="449"/>
    </location>
</feature>
<dbReference type="RefSeq" id="WP_180045253.1">
    <property type="nucleotide sequence ID" value="NZ_CP048659.1"/>
</dbReference>
<proteinExistence type="predicted"/>
<dbReference type="Proteomes" id="UP000593966">
    <property type="component" value="Chromosome"/>
</dbReference>
<feature type="signal peptide" evidence="1">
    <location>
        <begin position="1"/>
        <end position="26"/>
    </location>
</feature>
<evidence type="ECO:0000313" key="3">
    <source>
        <dbReference type="Proteomes" id="UP000593966"/>
    </source>
</evidence>
<reference evidence="2 3" key="1">
    <citation type="submission" date="2020-02" db="EMBL/GenBank/DDBJ databases">
        <title>Tigecycline-resistant Acinetobacter species from pigs and migratory birds.</title>
        <authorList>
            <person name="Chen C."/>
            <person name="Sun J."/>
            <person name="Liao X.-P."/>
            <person name="Liu Y.-H."/>
        </authorList>
    </citation>
    <scope>NUCLEOTIDE SEQUENCE [LARGE SCALE GENOMIC DNA]</scope>
    <source>
        <strain evidence="2 3">YH12207_T</strain>
    </source>
</reference>
<organism evidence="2 3">
    <name type="scientific">Acinetobacter piscicola</name>
    <dbReference type="NCBI Taxonomy" id="2006115"/>
    <lineage>
        <taxon>Bacteria</taxon>
        <taxon>Pseudomonadati</taxon>
        <taxon>Pseudomonadota</taxon>
        <taxon>Gammaproteobacteria</taxon>
        <taxon>Moraxellales</taxon>
        <taxon>Moraxellaceae</taxon>
        <taxon>Acinetobacter</taxon>
    </lineage>
</organism>
<dbReference type="EMBL" id="CP048659">
    <property type="protein sequence ID" value="QOW45044.1"/>
    <property type="molecule type" value="Genomic_DNA"/>
</dbReference>
<keyword evidence="3" id="KW-1185">Reference proteome</keyword>
<keyword evidence="1" id="KW-0732">Signal</keyword>
<evidence type="ECO:0000313" key="2">
    <source>
        <dbReference type="EMBL" id="QOW45044.1"/>
    </source>
</evidence>
<gene>
    <name evidence="2" type="ORF">G0028_03520</name>
</gene>
<protein>
    <submittedName>
        <fullName evidence="2">Sel1 repeat family protein</fullName>
    </submittedName>
</protein>
<dbReference type="PANTHER" id="PTHR11102">
    <property type="entry name" value="SEL-1-LIKE PROTEIN"/>
    <property type="match status" value="1"/>
</dbReference>
<evidence type="ECO:0000256" key="1">
    <source>
        <dbReference type="SAM" id="SignalP"/>
    </source>
</evidence>
<dbReference type="InterPro" id="IPR011990">
    <property type="entry name" value="TPR-like_helical_dom_sf"/>
</dbReference>